<keyword evidence="4" id="KW-1185">Reference proteome</keyword>
<reference evidence="4" key="1">
    <citation type="journal article" date="2017" name="Nat. Ecol. Evol.">
        <title>Genome expansion and lineage-specific genetic innovations in the forest pathogenic fungi Armillaria.</title>
        <authorList>
            <person name="Sipos G."/>
            <person name="Prasanna A.N."/>
            <person name="Walter M.C."/>
            <person name="O'Connor E."/>
            <person name="Balint B."/>
            <person name="Krizsan K."/>
            <person name="Kiss B."/>
            <person name="Hess J."/>
            <person name="Varga T."/>
            <person name="Slot J."/>
            <person name="Riley R."/>
            <person name="Boka B."/>
            <person name="Rigling D."/>
            <person name="Barry K."/>
            <person name="Lee J."/>
            <person name="Mihaltcheva S."/>
            <person name="LaButti K."/>
            <person name="Lipzen A."/>
            <person name="Waldron R."/>
            <person name="Moloney N.M."/>
            <person name="Sperisen C."/>
            <person name="Kredics L."/>
            <person name="Vagvoelgyi C."/>
            <person name="Patrignani A."/>
            <person name="Fitzpatrick D."/>
            <person name="Nagy I."/>
            <person name="Doyle S."/>
            <person name="Anderson J.B."/>
            <person name="Grigoriev I.V."/>
            <person name="Gueldener U."/>
            <person name="Muensterkoetter M."/>
            <person name="Nagy L.G."/>
        </authorList>
    </citation>
    <scope>NUCLEOTIDE SEQUENCE [LARGE SCALE GENOMIC DNA]</scope>
    <source>
        <strain evidence="4">28-4</strain>
    </source>
</reference>
<protein>
    <submittedName>
        <fullName evidence="3">Uncharacterized protein</fullName>
    </submittedName>
</protein>
<proteinExistence type="predicted"/>
<feature type="compositionally biased region" description="Basic and acidic residues" evidence="1">
    <location>
        <begin position="1"/>
        <end position="10"/>
    </location>
</feature>
<gene>
    <name evidence="3" type="ORF">ARMSODRAFT_43435</name>
</gene>
<evidence type="ECO:0000256" key="2">
    <source>
        <dbReference type="SAM" id="Phobius"/>
    </source>
</evidence>
<feature type="transmembrane region" description="Helical" evidence="2">
    <location>
        <begin position="110"/>
        <end position="127"/>
    </location>
</feature>
<feature type="region of interest" description="Disordered" evidence="1">
    <location>
        <begin position="1"/>
        <end position="21"/>
    </location>
</feature>
<name>A0A2H3CAZ5_9AGAR</name>
<keyword evidence="2" id="KW-1133">Transmembrane helix</keyword>
<evidence type="ECO:0000256" key="1">
    <source>
        <dbReference type="SAM" id="MobiDB-lite"/>
    </source>
</evidence>
<dbReference type="EMBL" id="KZ293415">
    <property type="protein sequence ID" value="PBK78504.1"/>
    <property type="molecule type" value="Genomic_DNA"/>
</dbReference>
<keyword evidence="2" id="KW-0472">Membrane</keyword>
<sequence>MPGIRTKETMDSSSSSQQPPFAPNPAVSLGVLLLALSNQPIVSRILQANAFMKILYSAFLLCHRTATIVLLLYATTKLLVYVVSSLGFVRKLYAKHNDGRQPLGWTVREMAASVHWIIAFAFTSAAWSRPSGSSFIWGTLEEIIVVLPFALCAPPVTIQLLSLLPFVGHVHLWSRERAEQNNTSRPSPYSNFEYVLMTVSSVVAIITAVFVARMDTVHNREGPHLCAILPVLLKVLAGLISIAQSSVFVFVILGWARGLKAGVRREPSTTVINSSETPAH</sequence>
<keyword evidence="2" id="KW-0812">Transmembrane</keyword>
<dbReference type="Proteomes" id="UP000218334">
    <property type="component" value="Unassembled WGS sequence"/>
</dbReference>
<organism evidence="3 4">
    <name type="scientific">Armillaria solidipes</name>
    <dbReference type="NCBI Taxonomy" id="1076256"/>
    <lineage>
        <taxon>Eukaryota</taxon>
        <taxon>Fungi</taxon>
        <taxon>Dikarya</taxon>
        <taxon>Basidiomycota</taxon>
        <taxon>Agaricomycotina</taxon>
        <taxon>Agaricomycetes</taxon>
        <taxon>Agaricomycetidae</taxon>
        <taxon>Agaricales</taxon>
        <taxon>Marasmiineae</taxon>
        <taxon>Physalacriaceae</taxon>
        <taxon>Armillaria</taxon>
    </lineage>
</organism>
<dbReference type="AlphaFoldDB" id="A0A2H3CAZ5"/>
<feature type="transmembrane region" description="Helical" evidence="2">
    <location>
        <begin position="194"/>
        <end position="212"/>
    </location>
</feature>
<feature type="transmembrane region" description="Helical" evidence="2">
    <location>
        <begin position="147"/>
        <end position="173"/>
    </location>
</feature>
<accession>A0A2H3CAZ5</accession>
<feature type="transmembrane region" description="Helical" evidence="2">
    <location>
        <begin position="68"/>
        <end position="89"/>
    </location>
</feature>
<evidence type="ECO:0000313" key="4">
    <source>
        <dbReference type="Proteomes" id="UP000218334"/>
    </source>
</evidence>
<feature type="transmembrane region" description="Helical" evidence="2">
    <location>
        <begin position="232"/>
        <end position="256"/>
    </location>
</feature>
<evidence type="ECO:0000313" key="3">
    <source>
        <dbReference type="EMBL" id="PBK78504.1"/>
    </source>
</evidence>